<sequence length="596" mass="67695">MNQQEILHSPWPLTYAQIDSSIFDNHHQTMVHLGHYDPYGIIMDDHVDDYGSYGMIMDDDHVDVDYVPYGIIMDDHVDDYEFNTLLSTSENSNLSEISMFTNDHVQFPIDESEILELSSLVELESFDSISCPQIVDIHEYEYREESEGSFPSQNFPCNLEEQSSNLIRDSCEMNIGTTTTITNDNFASQNFQYDSWSPTQSMKSDFSSIQQSLILPQQNMEIENQVSLPHLMEAHGEALEKGQKALAEVNLKCISQKVTPMGDSLETLAFYLSQEVTNHGEYLKGEAQKNFDSSFKAIYQGNLVGKVAHFAAISAILETAMLEDCDEIHIIDFCIGNGVQWPSLLESASRINKRLKLTSIKSSHDENSECVWNFEDTKRELCEYAKSCGLNLMVEEKGLEELVSEIKIMNKRGARKVFLAFNLMIGLPHMGMVRNRRKNALEFLKVAEDLIKNCGSKGMITFGDGDVFEKLKNSLNFKSFFEGNLVHYKALLESIESQFSEKFSKARIACEVLFVAPCISSCDWLQTWEEMKSDGDFEAEISLESGSLSKNVLMEVKEVLRGCESSYQARIEGGNENELVVEWKGTQLLRFSIWKN</sequence>
<comment type="caution">
    <text evidence="1">The sequence shown here is derived from an EMBL/GenBank/DDBJ whole genome shotgun (WGS) entry which is preliminary data.</text>
</comment>
<accession>A0ACB0LNK6</accession>
<organism evidence="1 2">
    <name type="scientific">Trifolium pratense</name>
    <name type="common">Red clover</name>
    <dbReference type="NCBI Taxonomy" id="57577"/>
    <lineage>
        <taxon>Eukaryota</taxon>
        <taxon>Viridiplantae</taxon>
        <taxon>Streptophyta</taxon>
        <taxon>Embryophyta</taxon>
        <taxon>Tracheophyta</taxon>
        <taxon>Spermatophyta</taxon>
        <taxon>Magnoliopsida</taxon>
        <taxon>eudicotyledons</taxon>
        <taxon>Gunneridae</taxon>
        <taxon>Pentapetalae</taxon>
        <taxon>rosids</taxon>
        <taxon>fabids</taxon>
        <taxon>Fabales</taxon>
        <taxon>Fabaceae</taxon>
        <taxon>Papilionoideae</taxon>
        <taxon>50 kb inversion clade</taxon>
        <taxon>NPAAA clade</taxon>
        <taxon>Hologalegina</taxon>
        <taxon>IRL clade</taxon>
        <taxon>Trifolieae</taxon>
        <taxon>Trifolium</taxon>
    </lineage>
</organism>
<evidence type="ECO:0000313" key="1">
    <source>
        <dbReference type="EMBL" id="CAJ2670826.1"/>
    </source>
</evidence>
<dbReference type="EMBL" id="CASHSV030000615">
    <property type="protein sequence ID" value="CAJ2670826.1"/>
    <property type="molecule type" value="Genomic_DNA"/>
</dbReference>
<dbReference type="Proteomes" id="UP001177021">
    <property type="component" value="Unassembled WGS sequence"/>
</dbReference>
<name>A0ACB0LNK6_TRIPR</name>
<reference evidence="1" key="1">
    <citation type="submission" date="2023-10" db="EMBL/GenBank/DDBJ databases">
        <authorList>
            <person name="Rodriguez Cubillos JULIANA M."/>
            <person name="De Vega J."/>
        </authorList>
    </citation>
    <scope>NUCLEOTIDE SEQUENCE</scope>
</reference>
<keyword evidence="2" id="KW-1185">Reference proteome</keyword>
<proteinExistence type="predicted"/>
<gene>
    <name evidence="1" type="ORF">MILVUS5_LOCUS34799</name>
</gene>
<protein>
    <submittedName>
        <fullName evidence="1">Uncharacterized protein</fullName>
    </submittedName>
</protein>
<evidence type="ECO:0000313" key="2">
    <source>
        <dbReference type="Proteomes" id="UP001177021"/>
    </source>
</evidence>